<dbReference type="GO" id="GO:0009372">
    <property type="term" value="P:quorum sensing"/>
    <property type="evidence" value="ECO:0007669"/>
    <property type="project" value="UniProtKB-UniRule"/>
</dbReference>
<dbReference type="EMBL" id="FWFS01000008">
    <property type="protein sequence ID" value="SLN52545.1"/>
    <property type="molecule type" value="Genomic_DNA"/>
</dbReference>
<keyword evidence="3 6" id="KW-0949">S-adenosyl-L-methionine</keyword>
<dbReference type="PANTHER" id="PTHR39322:SF1">
    <property type="entry name" value="ISOVALERYL-HOMOSERINE LACTONE SYNTHASE"/>
    <property type="match status" value="1"/>
</dbReference>
<evidence type="ECO:0000256" key="4">
    <source>
        <dbReference type="ARBA" id="ARBA00022929"/>
    </source>
</evidence>
<reference evidence="7 8" key="1">
    <citation type="submission" date="2017-03" db="EMBL/GenBank/DDBJ databases">
        <authorList>
            <person name="Afonso C.L."/>
            <person name="Miller P.J."/>
            <person name="Scott M.A."/>
            <person name="Spackman E."/>
            <person name="Goraichik I."/>
            <person name="Dimitrov K.M."/>
            <person name="Suarez D.L."/>
            <person name="Swayne D.E."/>
        </authorList>
    </citation>
    <scope>NUCLEOTIDE SEQUENCE [LARGE SCALE GENOMIC DNA]</scope>
    <source>
        <strain evidence="7 8">CECT 8620</strain>
    </source>
</reference>
<gene>
    <name evidence="7" type="ORF">AQS8620_02306</name>
</gene>
<protein>
    <recommendedName>
        <fullName evidence="6">Acyl-homoserine-lactone synthase</fullName>
        <ecNumber evidence="6">2.3.1.184</ecNumber>
    </recommendedName>
    <alternativeName>
        <fullName evidence="6">Autoinducer synthesis protein</fullName>
    </alternativeName>
</protein>
<keyword evidence="8" id="KW-1185">Reference proteome</keyword>
<evidence type="ECO:0000313" key="8">
    <source>
        <dbReference type="Proteomes" id="UP000193862"/>
    </source>
</evidence>
<dbReference type="OrthoDB" id="6169313at2"/>
<dbReference type="InterPro" id="IPR016181">
    <property type="entry name" value="Acyl_CoA_acyltransferase"/>
</dbReference>
<evidence type="ECO:0000256" key="2">
    <source>
        <dbReference type="ARBA" id="ARBA00022679"/>
    </source>
</evidence>
<keyword evidence="1 5" id="KW-0673">Quorum sensing</keyword>
<dbReference type="PRINTS" id="PR01549">
    <property type="entry name" value="AUTOINDCRSYN"/>
</dbReference>
<dbReference type="AlphaFoldDB" id="A0A1Y5T2J4"/>
<dbReference type="RefSeq" id="WP_085837025.1">
    <property type="nucleotide sequence ID" value="NZ_FWFS01000008.1"/>
</dbReference>
<proteinExistence type="inferred from homology"/>
<comment type="catalytic activity">
    <reaction evidence="6">
        <text>a fatty acyl-[ACP] + S-adenosyl-L-methionine = an N-acyl-L-homoserine lactone + S-methyl-5'-thioadenosine + holo-[ACP] + H(+)</text>
        <dbReference type="Rhea" id="RHEA:10096"/>
        <dbReference type="Rhea" id="RHEA-COMP:9685"/>
        <dbReference type="Rhea" id="RHEA-COMP:14125"/>
        <dbReference type="ChEBI" id="CHEBI:15378"/>
        <dbReference type="ChEBI" id="CHEBI:17509"/>
        <dbReference type="ChEBI" id="CHEBI:55474"/>
        <dbReference type="ChEBI" id="CHEBI:59789"/>
        <dbReference type="ChEBI" id="CHEBI:64479"/>
        <dbReference type="ChEBI" id="CHEBI:138651"/>
        <dbReference type="EC" id="2.3.1.184"/>
    </reaction>
</comment>
<evidence type="ECO:0000256" key="1">
    <source>
        <dbReference type="ARBA" id="ARBA00022654"/>
    </source>
</evidence>
<keyword evidence="2 6" id="KW-0808">Transferase</keyword>
<accession>A0A1Y5T2J4</accession>
<dbReference type="InterPro" id="IPR001690">
    <property type="entry name" value="Autoind_synthase"/>
</dbReference>
<name>A0A1Y5T2J4_9RHOB</name>
<evidence type="ECO:0000256" key="5">
    <source>
        <dbReference type="PROSITE-ProRule" id="PRU00533"/>
    </source>
</evidence>
<dbReference type="GO" id="GO:0007165">
    <property type="term" value="P:signal transduction"/>
    <property type="evidence" value="ECO:0007669"/>
    <property type="project" value="TreeGrafter"/>
</dbReference>
<comment type="similarity">
    <text evidence="5 6">Belongs to the autoinducer synthase family.</text>
</comment>
<dbReference type="Pfam" id="PF00765">
    <property type="entry name" value="Autoind_synth"/>
    <property type="match status" value="1"/>
</dbReference>
<evidence type="ECO:0000256" key="3">
    <source>
        <dbReference type="ARBA" id="ARBA00022691"/>
    </source>
</evidence>
<organism evidence="7 8">
    <name type="scientific">Aquimixticola soesokkakensis</name>
    <dbReference type="NCBI Taxonomy" id="1519096"/>
    <lineage>
        <taxon>Bacteria</taxon>
        <taxon>Pseudomonadati</taxon>
        <taxon>Pseudomonadota</taxon>
        <taxon>Alphaproteobacteria</taxon>
        <taxon>Rhodobacterales</taxon>
        <taxon>Paracoccaceae</taxon>
        <taxon>Aquimixticola</taxon>
    </lineage>
</organism>
<dbReference type="EC" id="2.3.1.184" evidence="6"/>
<dbReference type="Proteomes" id="UP000193862">
    <property type="component" value="Unassembled WGS sequence"/>
</dbReference>
<keyword evidence="4 5" id="KW-0071">Autoinducer synthesis</keyword>
<dbReference type="PROSITE" id="PS51187">
    <property type="entry name" value="AUTOINDUCER_SYNTH_2"/>
    <property type="match status" value="1"/>
</dbReference>
<dbReference type="Gene3D" id="3.40.630.30">
    <property type="match status" value="1"/>
</dbReference>
<dbReference type="PANTHER" id="PTHR39322">
    <property type="entry name" value="ACYL-HOMOSERINE-LACTONE SYNTHASE"/>
    <property type="match status" value="1"/>
</dbReference>
<dbReference type="GO" id="GO:0061579">
    <property type="term" value="F:N-acyl homoserine lactone synthase activity"/>
    <property type="evidence" value="ECO:0007669"/>
    <property type="project" value="UniProtKB-UniRule"/>
</dbReference>
<evidence type="ECO:0000313" key="7">
    <source>
        <dbReference type="EMBL" id="SLN52545.1"/>
    </source>
</evidence>
<sequence>MLRYIYATDLPQFPKLRDTMFRDRAEQFKTRLGWEVRVTDRGEERDEYDDLNPLYVIWELEDGSHGGSMRFLPTTGDTMVNDHFSHLTDGVRIESPLIWECTRWCLSPRADRRVSAALTLGAGELMAQNHLEHFVGVFDPRMERIYRLMGLSPDVIGRHGTGAAEIGVGLWEMKEAAFAPVLAKVGIDRATSKRWYHNSFSPVRDLIRAIA</sequence>
<dbReference type="SUPFAM" id="SSF55729">
    <property type="entry name" value="Acyl-CoA N-acyltransferases (Nat)"/>
    <property type="match status" value="1"/>
</dbReference>
<evidence type="ECO:0000256" key="6">
    <source>
        <dbReference type="RuleBase" id="RU361135"/>
    </source>
</evidence>